<proteinExistence type="predicted"/>
<feature type="compositionally biased region" description="Basic residues" evidence="1">
    <location>
        <begin position="133"/>
        <end position="145"/>
    </location>
</feature>
<reference evidence="2" key="1">
    <citation type="submission" date="2015-04" db="UniProtKB">
        <authorList>
            <consortium name="EnsemblPlants"/>
        </authorList>
    </citation>
    <scope>IDENTIFICATION</scope>
</reference>
<feature type="compositionally biased region" description="Basic and acidic residues" evidence="1">
    <location>
        <begin position="61"/>
        <end position="75"/>
    </location>
</feature>
<evidence type="ECO:0000256" key="1">
    <source>
        <dbReference type="SAM" id="MobiDB-lite"/>
    </source>
</evidence>
<dbReference type="Gramene" id="OMERI04G04190.1">
    <property type="protein sequence ID" value="OMERI04G04190.1"/>
    <property type="gene ID" value="OMERI04G04190"/>
</dbReference>
<dbReference type="AlphaFoldDB" id="A0A0E0DBF2"/>
<feature type="region of interest" description="Disordered" evidence="1">
    <location>
        <begin position="1"/>
        <end position="100"/>
    </location>
</feature>
<feature type="compositionally biased region" description="Basic residues" evidence="1">
    <location>
        <begin position="25"/>
        <end position="36"/>
    </location>
</feature>
<protein>
    <submittedName>
        <fullName evidence="2">Uncharacterized protein</fullName>
    </submittedName>
</protein>
<dbReference type="Proteomes" id="UP000008021">
    <property type="component" value="Chromosome 4"/>
</dbReference>
<feature type="region of interest" description="Disordered" evidence="1">
    <location>
        <begin position="120"/>
        <end position="151"/>
    </location>
</feature>
<reference evidence="2" key="2">
    <citation type="submission" date="2018-05" db="EMBL/GenBank/DDBJ databases">
        <title>OmerRS3 (Oryza meridionalis Reference Sequence Version 3).</title>
        <authorList>
            <person name="Zhang J."/>
            <person name="Kudrna D."/>
            <person name="Lee S."/>
            <person name="Talag J."/>
            <person name="Welchert J."/>
            <person name="Wing R.A."/>
        </authorList>
    </citation>
    <scope>NUCLEOTIDE SEQUENCE [LARGE SCALE GENOMIC DNA]</scope>
    <source>
        <strain evidence="2">cv. OR44</strain>
    </source>
</reference>
<name>A0A0E0DBF2_9ORYZ</name>
<feature type="compositionally biased region" description="Basic residues" evidence="1">
    <location>
        <begin position="76"/>
        <end position="86"/>
    </location>
</feature>
<dbReference type="HOGENOM" id="CLU_1743394_0_0_1"/>
<dbReference type="EnsemblPlants" id="OMERI04G04190.1">
    <property type="protein sequence ID" value="OMERI04G04190.1"/>
    <property type="gene ID" value="OMERI04G04190"/>
</dbReference>
<sequence>MTSLPHHTPVMSPPHHTNVAPSWRARAHAALCRHPRPSGDPAHVPGSELRAGRRACAGTTHRLDEPAKGKKEKERKGKKGKRKKMMAKVMNTESAPHGETSLTLISNVEAAFEAMKLQPIAKASTSTNEGGHKVRRRDKGKKGRNPTKPYG</sequence>
<accession>A0A0E0DBF2</accession>
<evidence type="ECO:0000313" key="3">
    <source>
        <dbReference type="Proteomes" id="UP000008021"/>
    </source>
</evidence>
<evidence type="ECO:0000313" key="2">
    <source>
        <dbReference type="EnsemblPlants" id="OMERI04G04190.1"/>
    </source>
</evidence>
<organism evidence="2">
    <name type="scientific">Oryza meridionalis</name>
    <dbReference type="NCBI Taxonomy" id="40149"/>
    <lineage>
        <taxon>Eukaryota</taxon>
        <taxon>Viridiplantae</taxon>
        <taxon>Streptophyta</taxon>
        <taxon>Embryophyta</taxon>
        <taxon>Tracheophyta</taxon>
        <taxon>Spermatophyta</taxon>
        <taxon>Magnoliopsida</taxon>
        <taxon>Liliopsida</taxon>
        <taxon>Poales</taxon>
        <taxon>Poaceae</taxon>
        <taxon>BOP clade</taxon>
        <taxon>Oryzoideae</taxon>
        <taxon>Oryzeae</taxon>
        <taxon>Oryzinae</taxon>
        <taxon>Oryza</taxon>
    </lineage>
</organism>
<keyword evidence="3" id="KW-1185">Reference proteome</keyword>